<name>A0A1H8CX67_9FIRM</name>
<reference evidence="4 5" key="1">
    <citation type="submission" date="2016-10" db="EMBL/GenBank/DDBJ databases">
        <authorList>
            <person name="de Groot N.N."/>
        </authorList>
    </citation>
    <scope>NUCLEOTIDE SEQUENCE [LARGE SCALE GENOMIC DNA]</scope>
    <source>
        <strain evidence="4 5">CGMCC 1.5070</strain>
    </source>
</reference>
<protein>
    <recommendedName>
        <fullName evidence="6">Ig-like domain (Group 3)</fullName>
    </recommendedName>
</protein>
<feature type="chain" id="PRO_5011468630" description="Ig-like domain (Group 3)" evidence="3">
    <location>
        <begin position="29"/>
        <end position="1535"/>
    </location>
</feature>
<dbReference type="EMBL" id="FOCG01000002">
    <property type="protein sequence ID" value="SEM99703.1"/>
    <property type="molecule type" value="Genomic_DNA"/>
</dbReference>
<gene>
    <name evidence="4" type="ORF">SAMN05216180_2391</name>
</gene>
<dbReference type="STRING" id="474960.SAMN05216180_2391"/>
<dbReference type="Proteomes" id="UP000199158">
    <property type="component" value="Unassembled WGS sequence"/>
</dbReference>
<evidence type="ECO:0000256" key="1">
    <source>
        <dbReference type="SAM" id="MobiDB-lite"/>
    </source>
</evidence>
<evidence type="ECO:0000313" key="5">
    <source>
        <dbReference type="Proteomes" id="UP000199158"/>
    </source>
</evidence>
<keyword evidence="2" id="KW-0472">Membrane</keyword>
<feature type="region of interest" description="Disordered" evidence="1">
    <location>
        <begin position="1379"/>
        <end position="1462"/>
    </location>
</feature>
<feature type="compositionally biased region" description="Basic and acidic residues" evidence="1">
    <location>
        <begin position="1406"/>
        <end position="1417"/>
    </location>
</feature>
<feature type="compositionally biased region" description="Pro residues" evidence="1">
    <location>
        <begin position="1201"/>
        <end position="1213"/>
    </location>
</feature>
<proteinExistence type="predicted"/>
<dbReference type="OrthoDB" id="1656124at2"/>
<feature type="signal peptide" evidence="3">
    <location>
        <begin position="1"/>
        <end position="28"/>
    </location>
</feature>
<sequence>MIRIPNRVIALVLAVTMLLSATSLTTFADDSHYNDSGYSDSGTYMEEPQDFSDEYAEYLIQLDEKNKEDGIQSTLWLDYMIKYGKALPYEQTPHSYVYKEPQIQPYQGLRRMRRSLQSNTVTTLGQLPLGAKVVDAATQWGDEPMIWIKSSDHVRVSYGKDLNTTHYGLTHQMDVNDEWGYTSAKGASYYVSEKIIGQFPKSIGYNETYFSNMLLKWLNEPNQNHFLGKNFYTDVLSEDLRRNMQVATFYGNYVYHKTYNNGRKIGKNVIMDAWVGQKGVEFIRAFQGKLENDTQYSYDAGIEDSDLMHKYHPIIGETKPFRPYKGVWGGVDENKNLLPSELVWGGTDGDGRDDDGSDGYYACDSLQNAIGGGSLLLCSGRIAANVRPVIALKDNTKVYAVPDGNGIYTLVPSLEKPVISQTYNSSNNKVIVTATSPEAQSMQILENGVEISYIRGNFIEYEISKNGKYSAKAIANITKETEFDVNEIDELGPQITYTPLTTGWARSKSTTITLTDAKTPSGMQYQINGGAWTNYTAPFSYDFTSNGSITVNARDKWGNPSSTTTITANQVDTTPPTPPVITKSPPNLWCKDDVVVSIDGGSDTDSGVKGYLYSIDSGNWQNYIIPFKITLARSTVIHARTIDNVGYVSQLINRVVNIERVKPTGVITYNKAWTNGNVELTFNASDLGGSGVQHVRPAGGSWTDGNTVKHSVSTNGTHSFEVEDNAGNAERISEEINNIDKVLPVIEEINFVKENDDLIQSILHFFNKQVSVHIKASDDASGVDKIEYQLIEKGSTIKEDGWLLYNPDELPKVSRRFSGTVAARCTDVATNMSLVKEEPVTVEDTPPTATHTLSTTDWTDGTVTIRLKAQDDLSGVANITLPDGTVVDGNTAEFTVSQNGTYRFIVVDKCGNILNYDVEVKKIDLTPCTATHTLSPNGYTNGRVEITVIAEDLESGVKSITLPDGTVVDGNTASYTVDANSTYTFQLTNNAGTTSDYVVTVDKIDKANPTITKFELRETQDSPVKQFFRSILPNTNMFRKQVELIVEAEDDHSGVNKIEYQAVPKGSQVLDSGWKTYHGGDKPSRLKKDMDATVYVRSLDNATNISAIVSKDAIIDGTAPTATYTLSTTDWVKDGIDITIKAKDNIVGVASITLPDGTVVDGDTATYHVTRNGVYTFILTDKLGTSCKYTVTINNIEEQLPTPPKTEPQPTDPNQPDELELEWSKAPEELDVKAEAPSGILKYQYRITKVSNPIPTPPDEKLPNKAKVLGTFVTDWLECNGKITVTDEGIFDVNVRSVSFAGNVSPESKYTVKNDFTPPTVTYNTTRNSIELKAEDNLSGVAKIVCEHGEVLGSEVSCPMKRTEEHVYTVTDDAGNPTVVTVKFKRRSNPSKPDYEPPLETGDTTAKPDKPHPHEPTPSEQQTTTDNSTPAEAPEVDTVNSLPNVPEQTKPNDTASTEPKEKTDSAYQIIVQLISDFVRNPVKALQNLWSWIMRLPMGWRVAVLSLRGLLIVLVAYAVSKKIHKKHSKKKSTSNN</sequence>
<evidence type="ECO:0000313" key="4">
    <source>
        <dbReference type="EMBL" id="SEM99703.1"/>
    </source>
</evidence>
<keyword evidence="3" id="KW-0732">Signal</keyword>
<evidence type="ECO:0000256" key="2">
    <source>
        <dbReference type="SAM" id="Phobius"/>
    </source>
</evidence>
<keyword evidence="2" id="KW-1133">Transmembrane helix</keyword>
<accession>A0A1H8CX67</accession>
<organism evidence="4 5">
    <name type="scientific">Hydrogenoanaerobacterium saccharovorans</name>
    <dbReference type="NCBI Taxonomy" id="474960"/>
    <lineage>
        <taxon>Bacteria</taxon>
        <taxon>Bacillati</taxon>
        <taxon>Bacillota</taxon>
        <taxon>Clostridia</taxon>
        <taxon>Eubacteriales</taxon>
        <taxon>Oscillospiraceae</taxon>
        <taxon>Hydrogenoanaerobacterium</taxon>
    </lineage>
</organism>
<keyword evidence="2" id="KW-0812">Transmembrane</keyword>
<keyword evidence="5" id="KW-1185">Reference proteome</keyword>
<feature type="compositionally biased region" description="Polar residues" evidence="1">
    <location>
        <begin position="1438"/>
        <end position="1457"/>
    </location>
</feature>
<evidence type="ECO:0008006" key="6">
    <source>
        <dbReference type="Google" id="ProtNLM"/>
    </source>
</evidence>
<evidence type="ECO:0000256" key="3">
    <source>
        <dbReference type="SAM" id="SignalP"/>
    </source>
</evidence>
<feature type="region of interest" description="Disordered" evidence="1">
    <location>
        <begin position="1198"/>
        <end position="1218"/>
    </location>
</feature>
<feature type="compositionally biased region" description="Polar residues" evidence="1">
    <location>
        <begin position="1418"/>
        <end position="1430"/>
    </location>
</feature>
<dbReference type="RefSeq" id="WP_123811047.1">
    <property type="nucleotide sequence ID" value="NZ_FOCG01000002.1"/>
</dbReference>
<feature type="transmembrane region" description="Helical" evidence="2">
    <location>
        <begin position="1497"/>
        <end position="1519"/>
    </location>
</feature>